<reference evidence="6" key="2">
    <citation type="journal article" date="2021" name="PeerJ">
        <title>Extensive microbial diversity within the chicken gut microbiome revealed by metagenomics and culture.</title>
        <authorList>
            <person name="Gilroy R."/>
            <person name="Ravi A."/>
            <person name="Getino M."/>
            <person name="Pursley I."/>
            <person name="Horton D.L."/>
            <person name="Alikhan N.F."/>
            <person name="Baker D."/>
            <person name="Gharbi K."/>
            <person name="Hall N."/>
            <person name="Watson M."/>
            <person name="Adriaenssens E.M."/>
            <person name="Foster-Nyarko E."/>
            <person name="Jarju S."/>
            <person name="Secka A."/>
            <person name="Antonio M."/>
            <person name="Oren A."/>
            <person name="Chaudhuri R.R."/>
            <person name="La Ragione R."/>
            <person name="Hildebrand F."/>
            <person name="Pallen M.J."/>
        </authorList>
    </citation>
    <scope>NUCLEOTIDE SEQUENCE</scope>
    <source>
        <strain evidence="6">17073</strain>
    </source>
</reference>
<feature type="non-terminal residue" evidence="6">
    <location>
        <position position="1"/>
    </location>
</feature>
<dbReference type="PANTHER" id="PTHR36985:SF1">
    <property type="entry name" value="TRANSLOCATION AND ASSEMBLY MODULE SUBUNIT TAMB"/>
    <property type="match status" value="1"/>
</dbReference>
<evidence type="ECO:0000256" key="3">
    <source>
        <dbReference type="ARBA" id="ARBA00022989"/>
    </source>
</evidence>
<dbReference type="Pfam" id="PF04357">
    <property type="entry name" value="TamB"/>
    <property type="match status" value="1"/>
</dbReference>
<keyword evidence="4" id="KW-0472">Membrane</keyword>
<comment type="subcellular location">
    <subcellularLocation>
        <location evidence="1">Membrane</location>
        <topology evidence="1">Single-pass membrane protein</topology>
    </subcellularLocation>
</comment>
<protein>
    <submittedName>
        <fullName evidence="6">Translocation/assembly module TamB domain-containing protein</fullName>
    </submittedName>
</protein>
<name>A0A9D1IJU7_9BACT</name>
<sequence length="1491" mass="163386">LLPLIKGEVAVDGVAARNAFYKMTSSDSSMVLTARLRKFDLQQSKVGLLSEHIDLSSAAIDGADVEVVMDATRVRDDEEESEPATWLVTLGDLQLSDVRYRMSMMPAIDSLDVRLAKGGLQGVSVNMAVNLIRAKTVEAERLSAVYLMPDSVAAAEFAAAVPVVADEKNEEAQAKPWTIRVERFRVRGSDAQYAVRGTPSTDEFNPENIRIGGIDIRIDDFYNHGGILQVPISKIAMREHSGLEIKDASGLLEMTDSLLSVRRLQLETQESSIAIDAVADASILSNAPDASLRLSVESDVAMSDVGYFVPGFKSAWGAFEGMSASLAVDMSGTLQELEVKEVSAKVANMITVKAKGTFFDLNDEEKAGGKLIVDGRLSGGRSIRSLLGLGKDVNVPLVRLKGMAEYKQKSLAGDLTAYVDSGKIVADGRWNMSRDSYRGKVRFDGLDGRSVLPEGQFGRIVGDLEFEGAGFDPYRMSADAAMSLESIEFDSVEYRNINLSATLWKGDYDVRLASDNEFADLDLSLRGKITKTIYQMAIAGHVENLDLTEMNLSADRLSGGMDVKGFVFADVGKNDYGGVLRLSDLFVLLPANTFRTDSIDLGFRSDSTRTNFRLRNNDFTMRFHSTASMFALSDSVSRILPELDTMMTKQYVDVAKIQAKLPQFDADVQSGNRNIVHAYLEGSGVSYDRFDLTLRNADEFDAAGQLDRLTIGEVLFDTLTLDMAARDKLRYRIGVNNSAKNQEFMKEAYIEGNIGGNSMDAFLLQKDQFDEVGFEFGVKAELSDSIVSVGLFPEKPRIAFLDWKLNEGNYVAYNLSDGKIKADMSIENAERGYINIYTARDNQFHNGANVELSGIELRDWLVMSPFSPPIEGALSAKVSVNYNEKLYWGTGEVLIDDMRYGKRPVGDLRLDTRLALTGERGNVYALAGMDIDGHRFLSMRGYRLDSVPEPQYDLHLEIDSLPLSAVSAFMPESAGTLTGALNGKIAVSGNLSAPKLDGYLQFDSARIKMPMFGTSLAFDDEKIPVEDGVVRFNAYDVVGANGNPLTFDGFVRLFPMEEMYTDLKIKGRNVQIVDGKKTGKSELYGKGFIDANASIVGSADMLDMKATLSVLAGTNLTYVYQSGAVALSEAGDDDMLRFVNFSDTTTIVADTLAVRPFGMKVKAALIVQPNALFTVNLSPDGKNCVQIDGDGMLSYSQNDQGDMSLIGRYTLRDGFVRYSPPMMSEKLFKFQDGGSLTWTGNLLNPSIDVTAIQSMKVNIGGGNQGSRTVPFDVMLKVGNTLSSLDVSFDLASEGDMTIANELAGMSAEQRSTQAMNLLLYNTYTGPSASAGAAGLLSENMAFSFLESVVNNWAANNISGIDLSFGIDQYDKVVDGATSTTTSYSYQVSKSVFDDRFKIVVGGNYVSDASAEDNLSQNLLNDLSFEYKLNKTGTMYVKLFHHKEYESILEGEITETGAGFVWKRKIASWRDMFRFLKPRRDSMQREGKTGQQ</sequence>
<comment type="caution">
    <text evidence="6">The sequence shown here is derived from an EMBL/GenBank/DDBJ whole genome shotgun (WGS) entry which is preliminary data.</text>
</comment>
<keyword evidence="3" id="KW-1133">Transmembrane helix</keyword>
<accession>A0A9D1IJU7</accession>
<dbReference type="GO" id="GO:0009306">
    <property type="term" value="P:protein secretion"/>
    <property type="evidence" value="ECO:0007669"/>
    <property type="project" value="InterPro"/>
</dbReference>
<reference evidence="6" key="1">
    <citation type="submission" date="2020-10" db="EMBL/GenBank/DDBJ databases">
        <authorList>
            <person name="Gilroy R."/>
        </authorList>
    </citation>
    <scope>NUCLEOTIDE SEQUENCE</scope>
    <source>
        <strain evidence="6">17073</strain>
    </source>
</reference>
<proteinExistence type="predicted"/>
<keyword evidence="2" id="KW-0812">Transmembrane</keyword>
<evidence type="ECO:0000256" key="4">
    <source>
        <dbReference type="ARBA" id="ARBA00023136"/>
    </source>
</evidence>
<dbReference type="InterPro" id="IPR007452">
    <property type="entry name" value="TamB_C"/>
</dbReference>
<evidence type="ECO:0000313" key="6">
    <source>
        <dbReference type="EMBL" id="HIU38388.1"/>
    </source>
</evidence>
<dbReference type="Proteomes" id="UP000824076">
    <property type="component" value="Unassembled WGS sequence"/>
</dbReference>
<dbReference type="EMBL" id="DVMS01000047">
    <property type="protein sequence ID" value="HIU38388.1"/>
    <property type="molecule type" value="Genomic_DNA"/>
</dbReference>
<feature type="domain" description="Translocation and assembly module TamB C-terminal" evidence="5">
    <location>
        <begin position="1040"/>
        <end position="1449"/>
    </location>
</feature>
<evidence type="ECO:0000313" key="7">
    <source>
        <dbReference type="Proteomes" id="UP000824076"/>
    </source>
</evidence>
<evidence type="ECO:0000259" key="5">
    <source>
        <dbReference type="Pfam" id="PF04357"/>
    </source>
</evidence>
<organism evidence="6 7">
    <name type="scientific">Candidatus Limisoma intestinavium</name>
    <dbReference type="NCBI Taxonomy" id="2840856"/>
    <lineage>
        <taxon>Bacteria</taxon>
        <taxon>Pseudomonadati</taxon>
        <taxon>Bacteroidota</taxon>
        <taxon>Bacteroidia</taxon>
        <taxon>Bacteroidales</taxon>
        <taxon>Candidatus Limisoma</taxon>
    </lineage>
</organism>
<evidence type="ECO:0000256" key="1">
    <source>
        <dbReference type="ARBA" id="ARBA00004167"/>
    </source>
</evidence>
<evidence type="ECO:0000256" key="2">
    <source>
        <dbReference type="ARBA" id="ARBA00022692"/>
    </source>
</evidence>
<gene>
    <name evidence="6" type="ORF">IAD18_01830</name>
</gene>
<dbReference type="GO" id="GO:0005886">
    <property type="term" value="C:plasma membrane"/>
    <property type="evidence" value="ECO:0007669"/>
    <property type="project" value="InterPro"/>
</dbReference>
<dbReference type="PANTHER" id="PTHR36985">
    <property type="entry name" value="TRANSLOCATION AND ASSEMBLY MODULE SUBUNIT TAMB"/>
    <property type="match status" value="1"/>
</dbReference>